<keyword evidence="3" id="KW-1185">Reference proteome</keyword>
<dbReference type="AlphaFoldDB" id="A0A919PAA6"/>
<dbReference type="RefSeq" id="WP_203667949.1">
    <property type="nucleotide sequence ID" value="NZ_BONO01000007.1"/>
</dbReference>
<sequence>MHTDTTTASTSATALLGLGGFLLVLGVLATQLEAGSWLVGGAMAAAAVASVGSVVLRRRQAEPVAVEQAPIER</sequence>
<comment type="caution">
    <text evidence="2">The sequence shown here is derived from an EMBL/GenBank/DDBJ whole genome shotgun (WGS) entry which is preliminary data.</text>
</comment>
<keyword evidence="1" id="KW-1133">Transmembrane helix</keyword>
<accession>A0A919PAA6</accession>
<gene>
    <name evidence="2" type="ORF">Cpa01nite_13070</name>
</gene>
<feature type="transmembrane region" description="Helical" evidence="1">
    <location>
        <begin position="12"/>
        <end position="31"/>
    </location>
</feature>
<evidence type="ECO:0000313" key="2">
    <source>
        <dbReference type="EMBL" id="GIG35926.1"/>
    </source>
</evidence>
<organism evidence="2 3">
    <name type="scientific">Cellulomonas pakistanensis</name>
    <dbReference type="NCBI Taxonomy" id="992287"/>
    <lineage>
        <taxon>Bacteria</taxon>
        <taxon>Bacillati</taxon>
        <taxon>Actinomycetota</taxon>
        <taxon>Actinomycetes</taxon>
        <taxon>Micrococcales</taxon>
        <taxon>Cellulomonadaceae</taxon>
        <taxon>Cellulomonas</taxon>
    </lineage>
</organism>
<name>A0A919PAA6_9CELL</name>
<evidence type="ECO:0000256" key="1">
    <source>
        <dbReference type="SAM" id="Phobius"/>
    </source>
</evidence>
<reference evidence="2" key="1">
    <citation type="submission" date="2021-01" db="EMBL/GenBank/DDBJ databases">
        <title>Whole genome shotgun sequence of Cellulomonas pakistanensis NBRC 110800.</title>
        <authorList>
            <person name="Komaki H."/>
            <person name="Tamura T."/>
        </authorList>
    </citation>
    <scope>NUCLEOTIDE SEQUENCE</scope>
    <source>
        <strain evidence="2">NBRC 110800</strain>
    </source>
</reference>
<feature type="transmembrane region" description="Helical" evidence="1">
    <location>
        <begin position="37"/>
        <end position="56"/>
    </location>
</feature>
<keyword evidence="1" id="KW-0812">Transmembrane</keyword>
<protein>
    <submittedName>
        <fullName evidence="2">Uncharacterized protein</fullName>
    </submittedName>
</protein>
<proteinExistence type="predicted"/>
<keyword evidence="1" id="KW-0472">Membrane</keyword>
<dbReference type="Proteomes" id="UP000642125">
    <property type="component" value="Unassembled WGS sequence"/>
</dbReference>
<dbReference type="EMBL" id="BONO01000007">
    <property type="protein sequence ID" value="GIG35926.1"/>
    <property type="molecule type" value="Genomic_DNA"/>
</dbReference>
<evidence type="ECO:0000313" key="3">
    <source>
        <dbReference type="Proteomes" id="UP000642125"/>
    </source>
</evidence>